<dbReference type="KEGG" id="afi:Acife_0618"/>
<dbReference type="HOGENOM" id="CLU_3039398_0_0_6"/>
<dbReference type="EMBL" id="CP002985">
    <property type="protein sequence ID" value="AEM46820.1"/>
    <property type="molecule type" value="Genomic_DNA"/>
</dbReference>
<evidence type="ECO:0000313" key="1">
    <source>
        <dbReference type="EMBL" id="AEM46820.1"/>
    </source>
</evidence>
<sequence>MAASCRYATVPPFLTFEERNLRSISSNRDNNEHWGLTIINFYSLIKVNMGSEWV</sequence>
<reference evidence="1 2" key="1">
    <citation type="journal article" date="2011" name="J. Bacteriol.">
        <title>Draft genome of the psychrotolerant acidophile Acidithiobacillus ferrivorans SS3.</title>
        <authorList>
            <person name="Liljeqvist M."/>
            <person name="Valdes J."/>
            <person name="Holmes D.S."/>
            <person name="Dopson M."/>
        </authorList>
    </citation>
    <scope>NUCLEOTIDE SEQUENCE [LARGE SCALE GENOMIC DNA]</scope>
    <source>
        <strain evidence="1 2">SS3</strain>
    </source>
</reference>
<name>G0JKS4_9PROT</name>
<proteinExistence type="predicted"/>
<dbReference type="STRING" id="743299.Acife_0618"/>
<dbReference type="AlphaFoldDB" id="G0JKS4"/>
<gene>
    <name evidence="1" type="ORF">Acife_0618</name>
</gene>
<organism evidence="1 2">
    <name type="scientific">Acidithiobacillus ferrivorans SS3</name>
    <dbReference type="NCBI Taxonomy" id="743299"/>
    <lineage>
        <taxon>Bacteria</taxon>
        <taxon>Pseudomonadati</taxon>
        <taxon>Pseudomonadota</taxon>
        <taxon>Acidithiobacillia</taxon>
        <taxon>Acidithiobacillales</taxon>
        <taxon>Acidithiobacillaceae</taxon>
        <taxon>Acidithiobacillus</taxon>
    </lineage>
</organism>
<evidence type="ECO:0000313" key="2">
    <source>
        <dbReference type="Proteomes" id="UP000009220"/>
    </source>
</evidence>
<protein>
    <submittedName>
        <fullName evidence="1">Uncharacterized protein</fullName>
    </submittedName>
</protein>
<dbReference type="Proteomes" id="UP000009220">
    <property type="component" value="Chromosome"/>
</dbReference>
<accession>G0JKS4</accession>